<protein>
    <recommendedName>
        <fullName evidence="7">Outer membrane protein beta-barrel domain-containing protein</fullName>
    </recommendedName>
</protein>
<name>A0A376AJR4_9HYPH</name>
<accession>A0A376AJR4</accession>
<evidence type="ECO:0000256" key="4">
    <source>
        <dbReference type="ARBA" id="ARBA00023237"/>
    </source>
</evidence>
<dbReference type="PANTHER" id="PTHR34001:SF3">
    <property type="entry name" value="BLL7405 PROTEIN"/>
    <property type="match status" value="1"/>
</dbReference>
<evidence type="ECO:0000256" key="2">
    <source>
        <dbReference type="ARBA" id="ARBA00022729"/>
    </source>
</evidence>
<dbReference type="RefSeq" id="WP_115670436.1">
    <property type="nucleotide sequence ID" value="NZ_UEYP01000005.1"/>
</dbReference>
<dbReference type="OrthoDB" id="9815357at2"/>
<keyword evidence="3" id="KW-0472">Membrane</keyword>
<keyword evidence="2 6" id="KW-0732">Signal</keyword>
<evidence type="ECO:0000256" key="6">
    <source>
        <dbReference type="SAM" id="SignalP"/>
    </source>
</evidence>
<evidence type="ECO:0000313" key="8">
    <source>
        <dbReference type="EMBL" id="SSC67897.1"/>
    </source>
</evidence>
<evidence type="ECO:0000256" key="1">
    <source>
        <dbReference type="ARBA" id="ARBA00004442"/>
    </source>
</evidence>
<evidence type="ECO:0000313" key="9">
    <source>
        <dbReference type="Proteomes" id="UP000254764"/>
    </source>
</evidence>
<feature type="signal peptide" evidence="6">
    <location>
        <begin position="1"/>
        <end position="21"/>
    </location>
</feature>
<dbReference type="SUPFAM" id="SSF56925">
    <property type="entry name" value="OMPA-like"/>
    <property type="match status" value="2"/>
</dbReference>
<dbReference type="EMBL" id="UEYP01000005">
    <property type="protein sequence ID" value="SSC67897.1"/>
    <property type="molecule type" value="Genomic_DNA"/>
</dbReference>
<feature type="chain" id="PRO_5016845409" description="Outer membrane protein beta-barrel domain-containing protein" evidence="6">
    <location>
        <begin position="22"/>
        <end position="421"/>
    </location>
</feature>
<keyword evidence="4" id="KW-0998">Cell outer membrane</keyword>
<feature type="domain" description="Outer membrane protein beta-barrel" evidence="7">
    <location>
        <begin position="17"/>
        <end position="219"/>
    </location>
</feature>
<dbReference type="Pfam" id="PF13505">
    <property type="entry name" value="OMP_b-brl"/>
    <property type="match status" value="2"/>
</dbReference>
<evidence type="ECO:0000256" key="3">
    <source>
        <dbReference type="ARBA" id="ARBA00023136"/>
    </source>
</evidence>
<dbReference type="GO" id="GO:0009279">
    <property type="term" value="C:cell outer membrane"/>
    <property type="evidence" value="ECO:0007669"/>
    <property type="project" value="UniProtKB-SubCell"/>
</dbReference>
<comment type="subcellular location">
    <subcellularLocation>
        <location evidence="1">Cell outer membrane</location>
    </subcellularLocation>
</comment>
<gene>
    <name evidence="8" type="ORF">RHIZ70_3605</name>
</gene>
<reference evidence="9" key="1">
    <citation type="submission" date="2018-07" db="EMBL/GenBank/DDBJ databases">
        <authorList>
            <person name="Peiro R."/>
            <person name="Begona"/>
            <person name="Cbmso G."/>
            <person name="Lopez M."/>
            <person name="Gonzalez S."/>
        </authorList>
    </citation>
    <scope>NUCLEOTIDE SEQUENCE [LARGE SCALE GENOMIC DNA]</scope>
</reference>
<keyword evidence="9" id="KW-1185">Reference proteome</keyword>
<evidence type="ECO:0000259" key="7">
    <source>
        <dbReference type="Pfam" id="PF13505"/>
    </source>
</evidence>
<dbReference type="AlphaFoldDB" id="A0A376AJR4"/>
<proteinExistence type="inferred from homology"/>
<dbReference type="Proteomes" id="UP000254764">
    <property type="component" value="Unassembled WGS sequence"/>
</dbReference>
<feature type="domain" description="Outer membrane protein beta-barrel" evidence="7">
    <location>
        <begin position="227"/>
        <end position="420"/>
    </location>
</feature>
<evidence type="ECO:0000256" key="5">
    <source>
        <dbReference type="ARBA" id="ARBA00038306"/>
    </source>
</evidence>
<dbReference type="Gene3D" id="2.40.160.20">
    <property type="match status" value="2"/>
</dbReference>
<comment type="similarity">
    <text evidence="5">Belongs to the Omp25/RopB family.</text>
</comment>
<dbReference type="InterPro" id="IPR051692">
    <property type="entry name" value="OMP-like"/>
</dbReference>
<dbReference type="InterPro" id="IPR027385">
    <property type="entry name" value="Beta-barrel_OMP"/>
</dbReference>
<sequence length="421" mass="43825">MFKHAAAIAAALVATTAPLLAADALEHAPQSGHDWSGIYVGIGTGAGGLVHEIGIPLIDTSFNGIGAEGVFGEFTVGYDHMLGERMLLGVYGTARLGGIKSELSALGGLLTGDITADYGFDLIARAGYLATPETLVYVLGGYSYQHFDLSSNVGVSDDWESNGFTAGFGLETALSDRLSLKGEYRYSQYAAFDLASFGGVDIESEPSSHTFHVGLNYRFGADAQASAGQSFGPSAVSWTGLYLTGSAGGSSLVHELAIPLLDTAFNGIGGEGVSGSIGVGYDHEFSNGFVAGIQADVRFASTATTLDLAGLVDGSIDADRGYDIIGRIGYKPAPSTLVYALGGWTHQDFEIGSDLTGSLYDWSANGMTVGAGIETAMTQSVFLGAEYRYSVYETEDLASAGILEIDPSSHTISATLKYKFN</sequence>
<dbReference type="PANTHER" id="PTHR34001">
    <property type="entry name" value="BLL7405 PROTEIN"/>
    <property type="match status" value="1"/>
</dbReference>
<organism evidence="8 9">
    <name type="scientific">Ciceribacter selenitireducens ATCC BAA-1503</name>
    <dbReference type="NCBI Taxonomy" id="1336235"/>
    <lineage>
        <taxon>Bacteria</taxon>
        <taxon>Pseudomonadati</taxon>
        <taxon>Pseudomonadota</taxon>
        <taxon>Alphaproteobacteria</taxon>
        <taxon>Hyphomicrobiales</taxon>
        <taxon>Rhizobiaceae</taxon>
        <taxon>Ciceribacter</taxon>
    </lineage>
</organism>
<dbReference type="InterPro" id="IPR011250">
    <property type="entry name" value="OMP/PagP_B-barrel"/>
</dbReference>